<comment type="caution">
    <text evidence="1">The sequence shown here is derived from an EMBL/GenBank/DDBJ whole genome shotgun (WGS) entry which is preliminary data.</text>
</comment>
<dbReference type="Proteomes" id="UP000592180">
    <property type="component" value="Unassembled WGS sequence"/>
</dbReference>
<gene>
    <name evidence="1" type="ORF">HNP38_002419</name>
</gene>
<accession>A0A840KEW8</accession>
<reference evidence="1 2" key="1">
    <citation type="submission" date="2020-08" db="EMBL/GenBank/DDBJ databases">
        <title>Functional genomics of gut bacteria from endangered species of beetles.</title>
        <authorList>
            <person name="Carlos-Shanley C."/>
        </authorList>
    </citation>
    <scope>NUCLEOTIDE SEQUENCE [LARGE SCALE GENOMIC DNA]</scope>
    <source>
        <strain evidence="1 2">S00151</strain>
    </source>
</reference>
<organism evidence="1 2">
    <name type="scientific">Chryseobacterium defluvii</name>
    <dbReference type="NCBI Taxonomy" id="160396"/>
    <lineage>
        <taxon>Bacteria</taxon>
        <taxon>Pseudomonadati</taxon>
        <taxon>Bacteroidota</taxon>
        <taxon>Flavobacteriia</taxon>
        <taxon>Flavobacteriales</taxon>
        <taxon>Weeksellaceae</taxon>
        <taxon>Chryseobacterium group</taxon>
        <taxon>Chryseobacterium</taxon>
    </lineage>
</organism>
<name>A0A840KEW8_9FLAO</name>
<proteinExistence type="predicted"/>
<evidence type="ECO:0000313" key="1">
    <source>
        <dbReference type="EMBL" id="MBB4807115.1"/>
    </source>
</evidence>
<dbReference type="EMBL" id="JACHLE010000003">
    <property type="protein sequence ID" value="MBB4807115.1"/>
    <property type="molecule type" value="Genomic_DNA"/>
</dbReference>
<evidence type="ECO:0000313" key="2">
    <source>
        <dbReference type="Proteomes" id="UP000592180"/>
    </source>
</evidence>
<protein>
    <submittedName>
        <fullName evidence="1">Uncharacterized protein</fullName>
    </submittedName>
</protein>
<dbReference type="AlphaFoldDB" id="A0A840KEW8"/>
<keyword evidence="2" id="KW-1185">Reference proteome</keyword>
<sequence length="73" mass="8767">MTYLLFVYQKNIIYLISCRFKGYQHSINHYRFLPFESNTNIFSEDLYKNSDGNTNRSYFLILLTKSIKIILNS</sequence>